<dbReference type="EMBL" id="CAXAMM010033536">
    <property type="protein sequence ID" value="CAK9071488.1"/>
    <property type="molecule type" value="Genomic_DNA"/>
</dbReference>
<gene>
    <name evidence="2" type="ORF">SCF082_LOCUS35371</name>
</gene>
<protein>
    <submittedName>
        <fullName evidence="2">Uncharacterized protein</fullName>
    </submittedName>
</protein>
<evidence type="ECO:0000313" key="3">
    <source>
        <dbReference type="Proteomes" id="UP001642464"/>
    </source>
</evidence>
<keyword evidence="3" id="KW-1185">Reference proteome</keyword>
<evidence type="ECO:0000313" key="2">
    <source>
        <dbReference type="EMBL" id="CAK9071488.1"/>
    </source>
</evidence>
<reference evidence="2 3" key="1">
    <citation type="submission" date="2024-02" db="EMBL/GenBank/DDBJ databases">
        <authorList>
            <person name="Chen Y."/>
            <person name="Shah S."/>
            <person name="Dougan E. K."/>
            <person name="Thang M."/>
            <person name="Chan C."/>
        </authorList>
    </citation>
    <scope>NUCLEOTIDE SEQUENCE [LARGE SCALE GENOMIC DNA]</scope>
</reference>
<sequence>MSTRPVAFGLKRTFPNMQAEPKGWTPRWHFSIRCNGRPGFDGFDLFPFLPRVVTVLTKADSGDHVDKTSAGDESAGLRSQIHAAPETAPDEIGPDQHARSSETATHTRSRKSMREKERGIGHFGLARPALLTAAARRGVRSSRSSVSNVWHSFKCLMKRMAFDVLRDASNVSCNACCSSTGLVSRGCAEDAAFRRRSVR</sequence>
<name>A0ABP0P639_9DINO</name>
<proteinExistence type="predicted"/>
<comment type="caution">
    <text evidence="2">The sequence shown here is derived from an EMBL/GenBank/DDBJ whole genome shotgun (WGS) entry which is preliminary data.</text>
</comment>
<evidence type="ECO:0000256" key="1">
    <source>
        <dbReference type="SAM" id="MobiDB-lite"/>
    </source>
</evidence>
<feature type="region of interest" description="Disordered" evidence="1">
    <location>
        <begin position="86"/>
        <end position="118"/>
    </location>
</feature>
<organism evidence="2 3">
    <name type="scientific">Durusdinium trenchii</name>
    <dbReference type="NCBI Taxonomy" id="1381693"/>
    <lineage>
        <taxon>Eukaryota</taxon>
        <taxon>Sar</taxon>
        <taxon>Alveolata</taxon>
        <taxon>Dinophyceae</taxon>
        <taxon>Suessiales</taxon>
        <taxon>Symbiodiniaceae</taxon>
        <taxon>Durusdinium</taxon>
    </lineage>
</organism>
<accession>A0ABP0P639</accession>
<dbReference type="Proteomes" id="UP001642464">
    <property type="component" value="Unassembled WGS sequence"/>
</dbReference>